<protein>
    <submittedName>
        <fullName evidence="2">Uncharacterized protein</fullName>
    </submittedName>
</protein>
<organism evidence="2 3">
    <name type="scientific">Brassica cretica</name>
    <name type="common">Mustard</name>
    <dbReference type="NCBI Taxonomy" id="69181"/>
    <lineage>
        <taxon>Eukaryota</taxon>
        <taxon>Viridiplantae</taxon>
        <taxon>Streptophyta</taxon>
        <taxon>Embryophyta</taxon>
        <taxon>Tracheophyta</taxon>
        <taxon>Spermatophyta</taxon>
        <taxon>Magnoliopsida</taxon>
        <taxon>eudicotyledons</taxon>
        <taxon>Gunneridae</taxon>
        <taxon>Pentapetalae</taxon>
        <taxon>rosids</taxon>
        <taxon>malvids</taxon>
        <taxon>Brassicales</taxon>
        <taxon>Brassicaceae</taxon>
        <taxon>Brassiceae</taxon>
        <taxon>Brassica</taxon>
    </lineage>
</organism>
<feature type="compositionally biased region" description="Polar residues" evidence="1">
    <location>
        <begin position="47"/>
        <end position="64"/>
    </location>
</feature>
<name>A0A8S9RT35_BRACR</name>
<feature type="region of interest" description="Disordered" evidence="1">
    <location>
        <begin position="47"/>
        <end position="78"/>
    </location>
</feature>
<evidence type="ECO:0000256" key="1">
    <source>
        <dbReference type="SAM" id="MobiDB-lite"/>
    </source>
</evidence>
<dbReference type="EMBL" id="QGKX02000088">
    <property type="protein sequence ID" value="KAF3584485.1"/>
    <property type="molecule type" value="Genomic_DNA"/>
</dbReference>
<proteinExistence type="predicted"/>
<accession>A0A8S9RT35</accession>
<evidence type="ECO:0000313" key="3">
    <source>
        <dbReference type="Proteomes" id="UP000712600"/>
    </source>
</evidence>
<gene>
    <name evidence="2" type="ORF">F2Q69_00029089</name>
</gene>
<reference evidence="2" key="1">
    <citation type="submission" date="2019-12" db="EMBL/GenBank/DDBJ databases">
        <title>Genome sequencing and annotation of Brassica cretica.</title>
        <authorList>
            <person name="Studholme D.J."/>
            <person name="Sarris P."/>
        </authorList>
    </citation>
    <scope>NUCLEOTIDE SEQUENCE</scope>
    <source>
        <strain evidence="2">PFS-109/04</strain>
        <tissue evidence="2">Leaf</tissue>
    </source>
</reference>
<sequence length="164" mass="18873">MKTVLEMDVMVLGWTFLRLTEIRRISSFFALDRYGNEKILLGSKSVTTESMSESPQKNRISVKTSKPEKTNCRNGSLGELDHETSQLARRVRPCCRSTRRRARPRHEPARPASTTVLGRLCLSNGFLFFVVEQVTVNLTLTASDMRRNRVPLEEPCLYQRLLRE</sequence>
<evidence type="ECO:0000313" key="2">
    <source>
        <dbReference type="EMBL" id="KAF3584485.1"/>
    </source>
</evidence>
<dbReference type="Proteomes" id="UP000712600">
    <property type="component" value="Unassembled WGS sequence"/>
</dbReference>
<dbReference type="AlphaFoldDB" id="A0A8S9RT35"/>
<comment type="caution">
    <text evidence="2">The sequence shown here is derived from an EMBL/GenBank/DDBJ whole genome shotgun (WGS) entry which is preliminary data.</text>
</comment>